<dbReference type="InterPro" id="IPR004394">
    <property type="entry name" value="Iojap/RsfS/C7orf30"/>
</dbReference>
<organism evidence="6 7">
    <name type="scientific">Takifugu bimaculatus</name>
    <dbReference type="NCBI Taxonomy" id="433685"/>
    <lineage>
        <taxon>Eukaryota</taxon>
        <taxon>Metazoa</taxon>
        <taxon>Chordata</taxon>
        <taxon>Craniata</taxon>
        <taxon>Vertebrata</taxon>
        <taxon>Euteleostomi</taxon>
        <taxon>Actinopterygii</taxon>
        <taxon>Neopterygii</taxon>
        <taxon>Teleostei</taxon>
        <taxon>Neoteleostei</taxon>
        <taxon>Acanthomorphata</taxon>
        <taxon>Eupercaria</taxon>
        <taxon>Tetraodontiformes</taxon>
        <taxon>Tetradontoidea</taxon>
        <taxon>Tetraodontidae</taxon>
        <taxon>Takifugu</taxon>
    </lineage>
</organism>
<dbReference type="GO" id="GO:0005739">
    <property type="term" value="C:mitochondrion"/>
    <property type="evidence" value="ECO:0007669"/>
    <property type="project" value="UniProtKB-SubCell"/>
</dbReference>
<evidence type="ECO:0000256" key="1">
    <source>
        <dbReference type="ARBA" id="ARBA00004173"/>
    </source>
</evidence>
<comment type="similarity">
    <text evidence="2">Belongs to the Iojap/RsfS family.</text>
</comment>
<dbReference type="NCBIfam" id="TIGR00090">
    <property type="entry name" value="rsfS_iojap_ybeB"/>
    <property type="match status" value="1"/>
</dbReference>
<evidence type="ECO:0000256" key="5">
    <source>
        <dbReference type="ARBA" id="ARBA00073331"/>
    </source>
</evidence>
<dbReference type="EMBL" id="SWLE01000002">
    <property type="protein sequence ID" value="TNN02496.1"/>
    <property type="molecule type" value="Genomic_DNA"/>
</dbReference>
<proteinExistence type="inferred from homology"/>
<comment type="caution">
    <text evidence="6">The sequence shown here is derived from an EMBL/GenBank/DDBJ whole genome shotgun (WGS) entry which is preliminary data.</text>
</comment>
<sequence length="230" mass="26371">MLNILSHCKKVAPSLLRAQFTYFIGVCPAVAARGYSRSSFRILTANVVSGPRCCHAQTSGTKRYHSENYTDSSISKSSVDAFQKESHVTDNDSNRSSFSLDVLVSLLRQENAVDICVIKIPDSILYTEYVIVVSGISTRHLQAMALYAVKVYKYFKKEKERNVKIEGKETEDWMCIDFGNMVVHFMLPETRELYELEKLWTLRGYDEQLRKIPPETLPEDFIYDDLEVTK</sequence>
<dbReference type="PANTHER" id="PTHR21043">
    <property type="entry name" value="IOJAP SUPERFAMILY ORTHOLOG"/>
    <property type="match status" value="1"/>
</dbReference>
<evidence type="ECO:0000313" key="7">
    <source>
        <dbReference type="Proteomes" id="UP000516260"/>
    </source>
</evidence>
<dbReference type="HAMAP" id="MF_01477">
    <property type="entry name" value="Iojap_RsfS"/>
    <property type="match status" value="1"/>
</dbReference>
<keyword evidence="3" id="KW-0496">Mitochondrion</keyword>
<name>A0A4Z2CE63_9TELE</name>
<dbReference type="Gene3D" id="3.30.460.10">
    <property type="entry name" value="Beta Polymerase, domain 2"/>
    <property type="match status" value="1"/>
</dbReference>
<dbReference type="PANTHER" id="PTHR21043:SF0">
    <property type="entry name" value="MITOCHONDRIAL ASSEMBLY OF RIBOSOMAL LARGE SUBUNIT PROTEIN 1"/>
    <property type="match status" value="1"/>
</dbReference>
<reference evidence="6 7" key="1">
    <citation type="submission" date="2019-04" db="EMBL/GenBank/DDBJ databases">
        <title>The sequence and de novo assembly of Takifugu bimaculatus genome using PacBio and Hi-C technologies.</title>
        <authorList>
            <person name="Xu P."/>
            <person name="Liu B."/>
            <person name="Zhou Z."/>
        </authorList>
    </citation>
    <scope>NUCLEOTIDE SEQUENCE [LARGE SCALE GENOMIC DNA]</scope>
    <source>
        <strain evidence="6">TB-2018</strain>
        <tissue evidence="6">Muscle</tissue>
    </source>
</reference>
<dbReference type="InterPro" id="IPR043519">
    <property type="entry name" value="NT_sf"/>
</dbReference>
<dbReference type="GO" id="GO:0043023">
    <property type="term" value="F:ribosomal large subunit binding"/>
    <property type="evidence" value="ECO:0007669"/>
    <property type="project" value="TreeGrafter"/>
</dbReference>
<dbReference type="Proteomes" id="UP000516260">
    <property type="component" value="Chromosome 10"/>
</dbReference>
<comment type="function">
    <text evidence="4">Required for normal mitochondrial ribosome function and mitochondrial translation. May play a role in ribosome biogenesis by preventing premature association of the 28S and 39S ribosomal subunits. Interacts with mitochondrial ribosomal protein uL14m (MRPL14), probably blocking formation of intersubunit bridge B8, preventing association of the 28S and 39S ribosomal subunits. Addition to isolated mitochondrial ribosomal subunits partially inhibits translation, probably by interfering with the association of the 28S and 39S ribosomal subunits and the formation of functional ribosomes. May also participate in the assembly and/or regulation of the stability of the large subunit of the mitochondrial ribosome. May function as a ribosomal silencing factor.</text>
</comment>
<dbReference type="GO" id="GO:0090071">
    <property type="term" value="P:negative regulation of ribosome biogenesis"/>
    <property type="evidence" value="ECO:0007669"/>
    <property type="project" value="TreeGrafter"/>
</dbReference>
<evidence type="ECO:0000256" key="3">
    <source>
        <dbReference type="ARBA" id="ARBA00023128"/>
    </source>
</evidence>
<keyword evidence="7" id="KW-1185">Reference proteome</keyword>
<comment type="subcellular location">
    <subcellularLocation>
        <location evidence="1">Mitochondrion</location>
    </subcellularLocation>
</comment>
<evidence type="ECO:0000313" key="6">
    <source>
        <dbReference type="EMBL" id="TNN02496.1"/>
    </source>
</evidence>
<dbReference type="SUPFAM" id="SSF81301">
    <property type="entry name" value="Nucleotidyltransferase"/>
    <property type="match status" value="1"/>
</dbReference>
<dbReference type="GO" id="GO:0017148">
    <property type="term" value="P:negative regulation of translation"/>
    <property type="evidence" value="ECO:0007669"/>
    <property type="project" value="TreeGrafter"/>
</dbReference>
<evidence type="ECO:0000256" key="2">
    <source>
        <dbReference type="ARBA" id="ARBA00010574"/>
    </source>
</evidence>
<gene>
    <name evidence="6" type="ORF">fugu_009983</name>
</gene>
<accession>A0A4Z2CE63</accession>
<dbReference type="AlphaFoldDB" id="A0A4Z2CE63"/>
<dbReference type="Pfam" id="PF02410">
    <property type="entry name" value="RsfS"/>
    <property type="match status" value="1"/>
</dbReference>
<protein>
    <recommendedName>
        <fullName evidence="5">Mitochondrial assembly of ribosomal large subunit protein 1</fullName>
    </recommendedName>
</protein>
<evidence type="ECO:0000256" key="4">
    <source>
        <dbReference type="ARBA" id="ARBA00053669"/>
    </source>
</evidence>
<dbReference type="FunFam" id="3.30.460.10:FF:000018">
    <property type="entry name" value="Mitochondrial assembly of ribosomal large subunit 1"/>
    <property type="match status" value="1"/>
</dbReference>